<name>A0A6N8HYQ1_9FIRM</name>
<dbReference type="Gene3D" id="1.10.8.730">
    <property type="match status" value="1"/>
</dbReference>
<feature type="domain" description="TraG P-loop" evidence="1">
    <location>
        <begin position="400"/>
        <end position="706"/>
    </location>
</feature>
<evidence type="ECO:0000313" key="2">
    <source>
        <dbReference type="EMBL" id="MVB10829.1"/>
    </source>
</evidence>
<gene>
    <name evidence="2" type="ORF">CAFE_15270</name>
</gene>
<dbReference type="NCBIfam" id="NF045971">
    <property type="entry name" value="conju_CD1110"/>
    <property type="match status" value="1"/>
</dbReference>
<dbReference type="AlphaFoldDB" id="A0A6N8HYQ1"/>
<dbReference type="EMBL" id="VWXL01000048">
    <property type="protein sequence ID" value="MVB10829.1"/>
    <property type="molecule type" value="Genomic_DNA"/>
</dbReference>
<protein>
    <recommendedName>
        <fullName evidence="1">TraG P-loop domain-containing protein</fullName>
    </recommendedName>
</protein>
<dbReference type="PANTHER" id="PTHR30121:SF6">
    <property type="entry name" value="SLR6007 PROTEIN"/>
    <property type="match status" value="1"/>
</dbReference>
<evidence type="ECO:0000313" key="3">
    <source>
        <dbReference type="Proteomes" id="UP000469440"/>
    </source>
</evidence>
<accession>A0A6N8HYQ1</accession>
<dbReference type="Pfam" id="PF19044">
    <property type="entry name" value="P-loop_TraG"/>
    <property type="match status" value="1"/>
</dbReference>
<dbReference type="PANTHER" id="PTHR30121">
    <property type="entry name" value="UNCHARACTERIZED PROTEIN YJGR-RELATED"/>
    <property type="match status" value="1"/>
</dbReference>
<sequence>MYGDGICDLGNDKSSATWAFDDTNYSNTESSSRYDTFEQYCQFLNCFDETTQFQIHINTKPLSHTRIHLDIQAFETVSEELKQCVNEYNEFMHRRFISDSTYIQEKYVTVTVEESDYNLSQRRLGRIGIEKLALLHKLGCKTKMLDKPQRLTLLREIYRPDDLSEISYEQMIKSGVCDKDLIAPYSMDTSHDDYIKLGDYYTQTLFLTDFPSDITDSLIKDITTLDKRLLLTINVLPQNPGAAIKEVKDRLKSLDREKEDSLSRQVKMGIVDPKPPRDLKDVITGTENFLNDLKARNEKMFLANILIFVSAKSLEEMDSIVEAVEDKVAKSGCTIKPFTFAQEEGLDSVVPLGRNDTFIRRTFTTSSLAAFIPFNVVEIVHPGGLCYGRNKLSHNIILMDRKRYINAHGFYFGASGSGKTTGAELEMWECFFRTNDDMIIIDPEGGFTKLVNLLGGQVIEVSNAAKTRFNPFDINEYYGGEEDPNPIPFKSDFIISLIEVTLNYRDGIDPVARSVIDRCVRQVYQNYMKNPCEENIPTFLDFFTLLKEQPEPEAKYLASSLEIFIEGSLNIFAGKSNVNIHNRLICFNTKNLGKQLQVMGMSIIQDFCWNLISKNQALHKNTWLWNDEVHLSLRNQQTAEWLTNSWKRGRKYGLIATGMTQEVRDAARSEAGQAMIANSEFIMLYRQKKTEIESISQLMGLSEQQISDLQLCESGVGLFKAGNSIVEFNNRLDDHMKLFQYIQSDIKNKNTRPGDAVAG</sequence>
<dbReference type="Gene3D" id="3.40.50.300">
    <property type="entry name" value="P-loop containing nucleotide triphosphate hydrolases"/>
    <property type="match status" value="1"/>
</dbReference>
<reference evidence="2 3" key="1">
    <citation type="submission" date="2019-09" db="EMBL/GenBank/DDBJ databases">
        <title>Genome sequence of Clostridium sp. EA1.</title>
        <authorList>
            <person name="Poehlein A."/>
            <person name="Bengelsdorf F.R."/>
            <person name="Daniel R."/>
        </authorList>
    </citation>
    <scope>NUCLEOTIDE SEQUENCE [LARGE SCALE GENOMIC DNA]</scope>
    <source>
        <strain evidence="2 3">EA1</strain>
    </source>
</reference>
<organism evidence="2 3">
    <name type="scientific">Caproicibacter fermentans</name>
    <dbReference type="NCBI Taxonomy" id="2576756"/>
    <lineage>
        <taxon>Bacteria</taxon>
        <taxon>Bacillati</taxon>
        <taxon>Bacillota</taxon>
        <taxon>Clostridia</taxon>
        <taxon>Eubacteriales</taxon>
        <taxon>Acutalibacteraceae</taxon>
        <taxon>Caproicibacter</taxon>
    </lineage>
</organism>
<proteinExistence type="predicted"/>
<dbReference type="InterPro" id="IPR043964">
    <property type="entry name" value="P-loop_TraG"/>
</dbReference>
<dbReference type="InterPro" id="IPR027417">
    <property type="entry name" value="P-loop_NTPase"/>
</dbReference>
<dbReference type="CDD" id="cd00161">
    <property type="entry name" value="beta-trefoil_Ricin-like"/>
    <property type="match status" value="1"/>
</dbReference>
<dbReference type="InterPro" id="IPR051162">
    <property type="entry name" value="T4SS_component"/>
</dbReference>
<evidence type="ECO:0000259" key="1">
    <source>
        <dbReference type="Pfam" id="PF19044"/>
    </source>
</evidence>
<comment type="caution">
    <text evidence="2">The sequence shown here is derived from an EMBL/GenBank/DDBJ whole genome shotgun (WGS) entry which is preliminary data.</text>
</comment>
<keyword evidence="3" id="KW-1185">Reference proteome</keyword>
<dbReference type="SUPFAM" id="SSF52540">
    <property type="entry name" value="P-loop containing nucleoside triphosphate hydrolases"/>
    <property type="match status" value="1"/>
</dbReference>
<dbReference type="Proteomes" id="UP000469440">
    <property type="component" value="Unassembled WGS sequence"/>
</dbReference>